<dbReference type="InterPro" id="IPR013491">
    <property type="entry name" value="Tape_meas_N"/>
</dbReference>
<dbReference type="Proteomes" id="UP000006698">
    <property type="component" value="Plasmid pCGR1"/>
</dbReference>
<feature type="domain" description="Tape measure protein N-terminal" evidence="3">
    <location>
        <begin position="5"/>
        <end position="90"/>
    </location>
</feature>
<dbReference type="PANTHER" id="PTHR34491:SF156">
    <property type="entry name" value="KINESIN MOTOR DOMAIN-CONTAINING PROTEIN"/>
    <property type="match status" value="1"/>
</dbReference>
<evidence type="ECO:0000259" key="3">
    <source>
        <dbReference type="Pfam" id="PF20155"/>
    </source>
</evidence>
<feature type="compositionally biased region" description="Low complexity" evidence="2">
    <location>
        <begin position="1648"/>
        <end position="1660"/>
    </location>
</feature>
<feature type="coiled-coil region" evidence="1">
    <location>
        <begin position="1097"/>
        <end position="1238"/>
    </location>
</feature>
<dbReference type="NCBIfam" id="TIGR02675">
    <property type="entry name" value="tape_meas_nterm"/>
    <property type="match status" value="1"/>
</dbReference>
<feature type="region of interest" description="Disordered" evidence="2">
    <location>
        <begin position="1640"/>
        <end position="1661"/>
    </location>
</feature>
<reference evidence="4" key="1">
    <citation type="journal article" date="2007" name="Microbiology">
        <title>Comparative analysis of the Corynebacterium glutamicum group and complete genome sequence of strain R.</title>
        <authorList>
            <person name="Yukawa H."/>
            <person name="Omumasaba C.A."/>
            <person name="Nonaka H."/>
            <person name="Kos P."/>
            <person name="Okai N."/>
            <person name="Suzuki N."/>
            <person name="Suda M."/>
            <person name="Tsuge Y."/>
            <person name="Watanabe J."/>
            <person name="Ikeda Y."/>
            <person name="Vertes A.A."/>
            <person name="Inui M."/>
        </authorList>
    </citation>
    <scope>NUCLEOTIDE SEQUENCE</scope>
    <source>
        <strain evidence="4">R</strain>
        <plasmid evidence="4">pCGR1</plasmid>
    </source>
</reference>
<gene>
    <name evidence="4" type="ordered locus">cgR_p0018</name>
</gene>
<protein>
    <recommendedName>
        <fullName evidence="3">Tape measure protein N-terminal domain-containing protein</fullName>
    </recommendedName>
</protein>
<evidence type="ECO:0000313" key="4">
    <source>
        <dbReference type="EMBL" id="BAF56031.1"/>
    </source>
</evidence>
<evidence type="ECO:0000256" key="1">
    <source>
        <dbReference type="SAM" id="Coils"/>
    </source>
</evidence>
<dbReference type="Pfam" id="PF20155">
    <property type="entry name" value="TMP_3"/>
    <property type="match status" value="1"/>
</dbReference>
<feature type="coiled-coil region" evidence="1">
    <location>
        <begin position="1569"/>
        <end position="1636"/>
    </location>
</feature>
<keyword evidence="1" id="KW-0175">Coiled coil</keyword>
<sequence>MGSIWGKVASSTVLSGEEMAQISDRSIGLQVALAEQMGVTALEAKKAVSEGKVSFEDFEQAMESLVGGGAVRMGQTVSGAMDNFGAALGRGGAAILESGFEQLPNILGAATSTVDDLTASITPLASEFGAKLAPHLENFASNLGPNVAAGMSMIADGFSTVAPLVSNVASGLSSIPFPLVAGGLTALVAQNKGWIDSLNSGSGKIKQYGTQLQDGLVGALTRAGSAYDAGSAKLNIIAQNHRTAAAAAKAQSLQTTDAFASMDRMGASTARSLVASTTQIGAGLSGMASGGLSLAKSGFDGVKSAAGGLMGALGGPWGLAITGATALIGYLASEHFKAKQAEEEHKAAQQELAGTLDSTTGAITSQTAALVEKRLAEDGTLDTARELGLSSEIITQAALGNEDAMARVKLATDQSNLAFIESSDWWAKYGDAVQDAGLTISDVMDNMERRQREGRDFVATDVDRALQDVTDKFQGGSSDWIRLDKEFNDAQEAVLEFGNTVVATSAQVEAVTLAEAKDNLVNYQDQVKRTSDVLKLLGENEIDIVSDKTIKIEANPETLKTKDLLNEIDGVTAEAMNGEIFIDFEDGIVVSELLESLGVKLKELPEGYIGLDTTDFEEAQRMADILGAQVQTLPDGSLALDYADIPEAQALLEGLGILVAEGADGEVRISEDAIINSDKKVNELRANVEKGMEGELQVKDNIDDIHRRLRNLNGTSTQSYHTVISGTQTSTNGRTDMGRQVINAEDGNVLEFYANGGTRENHVAQIAPAGAWRIWAEDETGGEAYIPLANSKRARSEKILEEVARRFGKTIIDQDVLAFENGGFTERALRTLAPYNNGRYIMGGFSPTVTDCSGAVAMGVNAYLGLDPFDSRMSTVNEGQWLANKGFQRGKGGPNDLVVGWWDQGGGANGHTAMRFPDGTYLESGGNTGQGLTIGGKAGPLEGRGFTDFMYLPGTGGEDPNASYDDGSPMSAMSGGGGGISGFGSWSSGGQASSFTRSFNPMQVQAGESGVGSTLGLVGDPAPGITSAFTKQLNAQLGSAIAGSGLREAANKAGLGVELDQIEKGISNAIEGAKIWLSVNPETIEAFNALGIAQEDRQEAAFNVARAEEALEEARKNSGRSAEDYAEKVEEAEKAVARAREDGSEKIADAEKNLTKAREDEKADAEKIEAAQKRLNEAMADAPEKVEKAEKALNKLLRDGPDAATDAANSVADAEQKLEQARIDEERSIAALEQAQRAYNEALRMAPIKAVQSLLTKVADGFTALGEVLDRLSSQAERLRALSAQRLDAEVALASAQMDVHRAEVAAAQASRDSSYGRWQDIMALQDAEWNLAMSRIDAQNAVAQSGQNANAVQLQSAMLTLNVAQMEAAVAQQKAENDLNEFERAYLKAQANADLEYAEYIATAQAMQLTAAIDAAAEAQAGLYGIHTTGMSALGSVVKGIGSIVAGVVKFIAGLAAMGAAIAQFAAGPAAWPTAIASAAAAIPLMTNGINDAVTGASQIGANWDDAKTEWGQASTKEKFATVLSVGGTALSGVAAGWAGVNGGSIDDVLGIQQGVQDLGNTGLSILEAQREARLEAAERRAEQKRAEIDLELKKAERDKILADIERSKEGSAEREKLQSTLDEATKAFLEAQQQYNQTSDLVSRLPQEPSSGSPQSGGTAFFQVGGAGWESMNTTNRVLGADGGFAGIGAGVLGSHESSWGLAEGGITGVSSGGLIPELPEVVVKQADAATTTAEATVGMWGEMSYVSSMLDRIFGRMTGSGAGSRTVFSAPVTIQSNSSFSDFDADLRKALSR</sequence>
<dbReference type="InterPro" id="IPR038765">
    <property type="entry name" value="Papain-like_cys_pep_sf"/>
</dbReference>
<dbReference type="EMBL" id="AP009045">
    <property type="protein sequence ID" value="BAF56031.1"/>
    <property type="molecule type" value="Genomic_DNA"/>
</dbReference>
<organism evidence="4">
    <name type="scientific">Corynebacterium glutamicum (strain R)</name>
    <dbReference type="NCBI Taxonomy" id="340322"/>
    <lineage>
        <taxon>Bacteria</taxon>
        <taxon>Bacillati</taxon>
        <taxon>Actinomycetota</taxon>
        <taxon>Actinomycetes</taxon>
        <taxon>Mycobacteriales</taxon>
        <taxon>Corynebacteriaceae</taxon>
        <taxon>Corynebacterium</taxon>
    </lineage>
</organism>
<feature type="coiled-coil region" evidence="1">
    <location>
        <begin position="331"/>
        <end position="358"/>
    </location>
</feature>
<accession>A0AB72VF64</accession>
<name>A0AB72VF64_CORGB</name>
<dbReference type="PANTHER" id="PTHR34491">
    <property type="entry name" value="A-TYPE INCLUSION PROTEIN, PUTATIVE-RELATED"/>
    <property type="match status" value="1"/>
</dbReference>
<keyword evidence="4" id="KW-0614">Plasmid</keyword>
<evidence type="ECO:0000256" key="2">
    <source>
        <dbReference type="SAM" id="MobiDB-lite"/>
    </source>
</evidence>
<dbReference type="SUPFAM" id="SSF54001">
    <property type="entry name" value="Cysteine proteinases"/>
    <property type="match status" value="1"/>
</dbReference>
<geneLocation type="plasmid" evidence="4">
    <name>pCGR1</name>
</geneLocation>
<dbReference type="KEGG" id="cgt:cgR_p0018"/>
<proteinExistence type="predicted"/>